<protein>
    <submittedName>
        <fullName evidence="1">Uncharacterized protein</fullName>
    </submittedName>
</protein>
<name>A0AAV7P4T8_PLEWA</name>
<feature type="non-terminal residue" evidence="1">
    <location>
        <position position="1"/>
    </location>
</feature>
<feature type="non-terminal residue" evidence="1">
    <location>
        <position position="59"/>
    </location>
</feature>
<keyword evidence="2" id="KW-1185">Reference proteome</keyword>
<comment type="caution">
    <text evidence="1">The sequence shown here is derived from an EMBL/GenBank/DDBJ whole genome shotgun (WGS) entry which is preliminary data.</text>
</comment>
<reference evidence="1" key="1">
    <citation type="journal article" date="2022" name="bioRxiv">
        <title>Sequencing and chromosome-scale assembly of the giantPleurodeles waltlgenome.</title>
        <authorList>
            <person name="Brown T."/>
            <person name="Elewa A."/>
            <person name="Iarovenko S."/>
            <person name="Subramanian E."/>
            <person name="Araus A.J."/>
            <person name="Petzold A."/>
            <person name="Susuki M."/>
            <person name="Suzuki K.-i.T."/>
            <person name="Hayashi T."/>
            <person name="Toyoda A."/>
            <person name="Oliveira C."/>
            <person name="Osipova E."/>
            <person name="Leigh N.D."/>
            <person name="Simon A."/>
            <person name="Yun M.H."/>
        </authorList>
    </citation>
    <scope>NUCLEOTIDE SEQUENCE</scope>
    <source>
        <strain evidence="1">20211129_DDA</strain>
        <tissue evidence="1">Liver</tissue>
    </source>
</reference>
<evidence type="ECO:0000313" key="1">
    <source>
        <dbReference type="EMBL" id="KAJ1122317.1"/>
    </source>
</evidence>
<proteinExistence type="predicted"/>
<dbReference type="Proteomes" id="UP001066276">
    <property type="component" value="Chromosome 7"/>
</dbReference>
<organism evidence="1 2">
    <name type="scientific">Pleurodeles waltl</name>
    <name type="common">Iberian ribbed newt</name>
    <dbReference type="NCBI Taxonomy" id="8319"/>
    <lineage>
        <taxon>Eukaryota</taxon>
        <taxon>Metazoa</taxon>
        <taxon>Chordata</taxon>
        <taxon>Craniata</taxon>
        <taxon>Vertebrata</taxon>
        <taxon>Euteleostomi</taxon>
        <taxon>Amphibia</taxon>
        <taxon>Batrachia</taxon>
        <taxon>Caudata</taxon>
        <taxon>Salamandroidea</taxon>
        <taxon>Salamandridae</taxon>
        <taxon>Pleurodelinae</taxon>
        <taxon>Pleurodeles</taxon>
    </lineage>
</organism>
<dbReference type="AlphaFoldDB" id="A0AAV7P4T8"/>
<gene>
    <name evidence="1" type="ORF">NDU88_000810</name>
</gene>
<sequence>PAIIVSCLLCELPRAKRSPSEVTFTKSVNELTSRNGFYKTALLIPCMYIRLDVYRNNTG</sequence>
<evidence type="ECO:0000313" key="2">
    <source>
        <dbReference type="Proteomes" id="UP001066276"/>
    </source>
</evidence>
<accession>A0AAV7P4T8</accession>
<dbReference type="EMBL" id="JANPWB010000011">
    <property type="protein sequence ID" value="KAJ1122317.1"/>
    <property type="molecule type" value="Genomic_DNA"/>
</dbReference>